<dbReference type="PANTHER" id="PTHR37017:SF11">
    <property type="entry name" value="ESTERASE_LIPASE_THIOESTERASE DOMAIN-CONTAINING PROTEIN"/>
    <property type="match status" value="1"/>
</dbReference>
<organism evidence="4 5">
    <name type="scientific">Xanthomonas floridensis</name>
    <dbReference type="NCBI Taxonomy" id="1843580"/>
    <lineage>
        <taxon>Bacteria</taxon>
        <taxon>Pseudomonadati</taxon>
        <taxon>Pseudomonadota</taxon>
        <taxon>Gammaproteobacteria</taxon>
        <taxon>Lysobacterales</taxon>
        <taxon>Lysobacteraceae</taxon>
        <taxon>Xanthomonas</taxon>
    </lineage>
</organism>
<comment type="caution">
    <text evidence="4">The sequence shown here is derived from an EMBL/GenBank/DDBJ whole genome shotgun (WGS) entry which is preliminary data.</text>
</comment>
<name>A0A1A9M8E8_9XANT</name>
<proteinExistence type="predicted"/>
<evidence type="ECO:0000259" key="2">
    <source>
        <dbReference type="Pfam" id="PF12697"/>
    </source>
</evidence>
<dbReference type="STRING" id="1843580.A7D17_04400"/>
<reference evidence="3 6" key="2">
    <citation type="submission" date="2023-12" db="EMBL/GenBank/DDBJ databases">
        <title>Genome sequencing of Xanthomonas floridensis.</title>
        <authorList>
            <person name="Greer S."/>
            <person name="Harrison J."/>
            <person name="Grant M."/>
            <person name="Vicente J."/>
            <person name="Studholme D."/>
        </authorList>
    </citation>
    <scope>NUCLEOTIDE SEQUENCE [LARGE SCALE GENOMIC DNA]</scope>
    <source>
        <strain evidence="3 6">WHRI 8848</strain>
    </source>
</reference>
<dbReference type="AlphaFoldDB" id="A0A1A9M8E8"/>
<dbReference type="OrthoDB" id="9814966at2"/>
<evidence type="ECO:0000313" key="4">
    <source>
        <dbReference type="EMBL" id="OAG66176.1"/>
    </source>
</evidence>
<evidence type="ECO:0000313" key="6">
    <source>
        <dbReference type="Proteomes" id="UP001303614"/>
    </source>
</evidence>
<dbReference type="EMBL" id="JAYFSO010000002">
    <property type="protein sequence ID" value="MEA5122649.1"/>
    <property type="molecule type" value="Genomic_DNA"/>
</dbReference>
<feature type="signal peptide" evidence="1">
    <location>
        <begin position="1"/>
        <end position="27"/>
    </location>
</feature>
<evidence type="ECO:0000313" key="5">
    <source>
        <dbReference type="Proteomes" id="UP000077659"/>
    </source>
</evidence>
<sequence>MPPSLSAGAGLALLSALSIFAASPATAAAKQGRPTIVLVHGAFADGSSWSGVIDALQRQGYHVTAVQNPLTSLAADVAATRRVLQRQRGDVLLVGHSWGGAVVTEAGNADNVKGIVYLSALVPDTGESVGTLLARLKAPMEGLQPDTQGLVWLDDAPTYQHVMAADVPLGKVRQLAAVQQPMTAAAFDDTITQAAWHRKPSWYLITDNNNALRPDVQRAIAKQIGATTSTIASSHLSPVAQPTKVAEFIAHAARSIGTPSQ</sequence>
<dbReference type="EMBL" id="LXNG01000034">
    <property type="protein sequence ID" value="OAG66176.1"/>
    <property type="molecule type" value="Genomic_DNA"/>
</dbReference>
<accession>A0A1A9M8E8</accession>
<gene>
    <name evidence="4" type="ORF">A7D17_04400</name>
    <name evidence="3" type="ORF">VB146_01955</name>
</gene>
<keyword evidence="1" id="KW-0732">Signal</keyword>
<dbReference type="Proteomes" id="UP001303614">
    <property type="component" value="Unassembled WGS sequence"/>
</dbReference>
<protein>
    <submittedName>
        <fullName evidence="4">Alpha/beta hydrolase</fullName>
    </submittedName>
</protein>
<dbReference type="InterPro" id="IPR052897">
    <property type="entry name" value="Sec-Metab_Biosynth_Hydrolase"/>
</dbReference>
<dbReference type="SUPFAM" id="SSF53474">
    <property type="entry name" value="alpha/beta-Hydrolases"/>
    <property type="match status" value="1"/>
</dbReference>
<reference evidence="4 5" key="1">
    <citation type="submission" date="2016-05" db="EMBL/GenBank/DDBJ databases">
        <title>Pathogenic, phenotypic and molecular characterisation of Xanthomonas nasturtii sp. nov. and Xanthomonas floridensis sp. nov., new species of Xanthomonas associated with watercress production in Florida.</title>
        <authorList>
            <person name="Vicente J.G."/>
            <person name="Rothwell S."/>
            <person name="Holub E.B."/>
            <person name="Studholme D.J."/>
        </authorList>
    </citation>
    <scope>NUCLEOTIDE SEQUENCE [LARGE SCALE GENOMIC DNA]</scope>
    <source>
        <strain evidence="4 5">WHRI 8848</strain>
    </source>
</reference>
<dbReference type="InterPro" id="IPR000073">
    <property type="entry name" value="AB_hydrolase_1"/>
</dbReference>
<evidence type="ECO:0000256" key="1">
    <source>
        <dbReference type="SAM" id="SignalP"/>
    </source>
</evidence>
<keyword evidence="4" id="KW-0378">Hydrolase</keyword>
<dbReference type="PANTHER" id="PTHR37017">
    <property type="entry name" value="AB HYDROLASE-1 DOMAIN-CONTAINING PROTEIN-RELATED"/>
    <property type="match status" value="1"/>
</dbReference>
<dbReference type="Pfam" id="PF12697">
    <property type="entry name" value="Abhydrolase_6"/>
    <property type="match status" value="1"/>
</dbReference>
<keyword evidence="6" id="KW-1185">Reference proteome</keyword>
<dbReference type="RefSeq" id="WP_064510123.1">
    <property type="nucleotide sequence ID" value="NZ_JAYFSN010000005.1"/>
</dbReference>
<evidence type="ECO:0000313" key="3">
    <source>
        <dbReference type="EMBL" id="MEA5122649.1"/>
    </source>
</evidence>
<feature type="domain" description="AB hydrolase-1" evidence="2">
    <location>
        <begin position="36"/>
        <end position="247"/>
    </location>
</feature>
<dbReference type="InterPro" id="IPR029058">
    <property type="entry name" value="AB_hydrolase_fold"/>
</dbReference>
<dbReference type="Gene3D" id="3.40.50.1820">
    <property type="entry name" value="alpha/beta hydrolase"/>
    <property type="match status" value="1"/>
</dbReference>
<dbReference type="Proteomes" id="UP000077659">
    <property type="component" value="Unassembled WGS sequence"/>
</dbReference>
<dbReference type="GO" id="GO:0016787">
    <property type="term" value="F:hydrolase activity"/>
    <property type="evidence" value="ECO:0007669"/>
    <property type="project" value="UniProtKB-KW"/>
</dbReference>
<feature type="chain" id="PRO_5008392767" evidence="1">
    <location>
        <begin position="28"/>
        <end position="261"/>
    </location>
</feature>